<dbReference type="PANTHER" id="PTHR43349">
    <property type="entry name" value="PINORESINOL REDUCTASE-RELATED"/>
    <property type="match status" value="1"/>
</dbReference>
<accession>A0A7N0UF83</accession>
<dbReference type="OMA" id="EKMARIC"/>
<dbReference type="Gene3D" id="3.40.50.720">
    <property type="entry name" value="NAD(P)-binding Rossmann-like Domain"/>
    <property type="match status" value="1"/>
</dbReference>
<dbReference type="InterPro" id="IPR036291">
    <property type="entry name" value="NAD(P)-bd_dom_sf"/>
</dbReference>
<keyword evidence="3" id="KW-1133">Transmembrane helix</keyword>
<keyword evidence="6" id="KW-1185">Reference proteome</keyword>
<evidence type="ECO:0000313" key="6">
    <source>
        <dbReference type="Proteomes" id="UP000594263"/>
    </source>
</evidence>
<dbReference type="InterPro" id="IPR008030">
    <property type="entry name" value="NmrA-like"/>
</dbReference>
<proteinExistence type="predicted"/>
<dbReference type="Pfam" id="PF05368">
    <property type="entry name" value="NmrA"/>
    <property type="match status" value="1"/>
</dbReference>
<dbReference type="SUPFAM" id="SSF51735">
    <property type="entry name" value="NAD(P)-binding Rossmann-fold domains"/>
    <property type="match status" value="1"/>
</dbReference>
<dbReference type="AlphaFoldDB" id="A0A7N0UF83"/>
<dbReference type="InterPro" id="IPR045312">
    <property type="entry name" value="PCBER-like"/>
</dbReference>
<organism evidence="5 6">
    <name type="scientific">Kalanchoe fedtschenkoi</name>
    <name type="common">Lavender scallops</name>
    <name type="synonym">South American air plant</name>
    <dbReference type="NCBI Taxonomy" id="63787"/>
    <lineage>
        <taxon>Eukaryota</taxon>
        <taxon>Viridiplantae</taxon>
        <taxon>Streptophyta</taxon>
        <taxon>Embryophyta</taxon>
        <taxon>Tracheophyta</taxon>
        <taxon>Spermatophyta</taxon>
        <taxon>Magnoliopsida</taxon>
        <taxon>eudicotyledons</taxon>
        <taxon>Gunneridae</taxon>
        <taxon>Pentapetalae</taxon>
        <taxon>Saxifragales</taxon>
        <taxon>Crassulaceae</taxon>
        <taxon>Kalanchoe</taxon>
    </lineage>
</organism>
<dbReference type="EnsemblPlants" id="Kaladp0062s0047.1.v1.1">
    <property type="protein sequence ID" value="Kaladp0062s0047.1.v1.1"/>
    <property type="gene ID" value="Kaladp0062s0047.v1.1"/>
</dbReference>
<dbReference type="Gramene" id="Kaladp0062s0047.1.v1.1">
    <property type="protein sequence ID" value="Kaladp0062s0047.1.v1.1"/>
    <property type="gene ID" value="Kaladp0062s0047.v1.1"/>
</dbReference>
<sequence length="345" mass="37849">MPVPADTAPVADKVCSGRVLVVGGAGFIGHFVAVASLLAGRPTYVLARSASVTKAKVKALQDNGAIIVQGDINDKECMEKTLKELRIETVISAVGGEAVMDKIPLVQAIKATSSIKRFMPSEFGHDVDRAEPVEPGKNMYIQKRKVRRLIEDSGVPYTYILCNSIASWPYCDNNHHSEVLPPTDKVHIYGDGSVKAYFVAGSDIGKFTIKALDDPRTLNKSVHFRPQSNYFCLNELASLWESKIGRVLPRVTVSEEHLLALAAENRIPESVVASFTHDIFIKGCQINFRIEGPDEMEVGDLYPEERFITLNQCFDEFYARLLKGKQVGVEGGEADEVIIAAPVEA</sequence>
<evidence type="ECO:0000256" key="2">
    <source>
        <dbReference type="ARBA" id="ARBA00023002"/>
    </source>
</evidence>
<feature type="transmembrane region" description="Helical" evidence="3">
    <location>
        <begin position="20"/>
        <end position="39"/>
    </location>
</feature>
<dbReference type="CDD" id="cd05259">
    <property type="entry name" value="PCBER_SDR_a"/>
    <property type="match status" value="1"/>
</dbReference>
<evidence type="ECO:0000256" key="3">
    <source>
        <dbReference type="SAM" id="Phobius"/>
    </source>
</evidence>
<evidence type="ECO:0000259" key="4">
    <source>
        <dbReference type="Pfam" id="PF05368"/>
    </source>
</evidence>
<keyword evidence="2" id="KW-0560">Oxidoreductase</keyword>
<keyword evidence="3" id="KW-0812">Transmembrane</keyword>
<evidence type="ECO:0000256" key="1">
    <source>
        <dbReference type="ARBA" id="ARBA00022857"/>
    </source>
</evidence>
<dbReference type="InterPro" id="IPR050608">
    <property type="entry name" value="NmrA-type/Isoflavone_red_sf"/>
</dbReference>
<keyword evidence="3" id="KW-0472">Membrane</keyword>
<evidence type="ECO:0000313" key="5">
    <source>
        <dbReference type="EnsemblPlants" id="Kaladp0062s0047.1.v1.1"/>
    </source>
</evidence>
<dbReference type="GO" id="GO:0016491">
    <property type="term" value="F:oxidoreductase activity"/>
    <property type="evidence" value="ECO:0007669"/>
    <property type="project" value="UniProtKB-KW"/>
</dbReference>
<dbReference type="Gene3D" id="3.90.25.10">
    <property type="entry name" value="UDP-galactose 4-epimerase, domain 1"/>
    <property type="match status" value="1"/>
</dbReference>
<dbReference type="Proteomes" id="UP000594263">
    <property type="component" value="Unplaced"/>
</dbReference>
<protein>
    <recommendedName>
        <fullName evidence="4">NmrA-like domain-containing protein</fullName>
    </recommendedName>
</protein>
<feature type="domain" description="NmrA-like" evidence="4">
    <location>
        <begin position="18"/>
        <end position="306"/>
    </location>
</feature>
<reference evidence="5" key="1">
    <citation type="submission" date="2021-01" db="UniProtKB">
        <authorList>
            <consortium name="EnsemblPlants"/>
        </authorList>
    </citation>
    <scope>IDENTIFICATION</scope>
</reference>
<dbReference type="PANTHER" id="PTHR43349:SF16">
    <property type="entry name" value="LEUCANTHOCYANIDIN REDUCTASE"/>
    <property type="match status" value="1"/>
</dbReference>
<keyword evidence="1" id="KW-0521">NADP</keyword>
<name>A0A7N0UF83_KALFE</name>